<protein>
    <submittedName>
        <fullName evidence="3">Regulator of late gene expression</fullName>
    </submittedName>
</protein>
<accession>A0A455W3W8</accession>
<organism evidence="3">
    <name type="scientific">Enterobacter asburiae</name>
    <dbReference type="NCBI Taxonomy" id="61645"/>
    <lineage>
        <taxon>Bacteria</taxon>
        <taxon>Pseudomonadati</taxon>
        <taxon>Pseudomonadota</taxon>
        <taxon>Gammaproteobacteria</taxon>
        <taxon>Enterobacterales</taxon>
        <taxon>Enterobacteriaceae</taxon>
        <taxon>Enterobacter</taxon>
        <taxon>Enterobacter cloacae complex</taxon>
    </lineage>
</organism>
<evidence type="ECO:0000256" key="1">
    <source>
        <dbReference type="SAM" id="MobiDB-lite"/>
    </source>
</evidence>
<feature type="compositionally biased region" description="Polar residues" evidence="1">
    <location>
        <begin position="239"/>
        <end position="255"/>
    </location>
</feature>
<dbReference type="InterPro" id="IPR052726">
    <property type="entry name" value="Phage_Baseplate_Hub"/>
</dbReference>
<name>A0A455W3W8_ENTAS</name>
<evidence type="ECO:0000313" key="3">
    <source>
        <dbReference type="EMBL" id="BBI97185.1"/>
    </source>
</evidence>
<dbReference type="Gene3D" id="3.55.50.10">
    <property type="entry name" value="Baseplate protein-like domains"/>
    <property type="match status" value="1"/>
</dbReference>
<dbReference type="Pfam" id="PF04606">
    <property type="entry name" value="Ogr_Delta"/>
    <property type="match status" value="1"/>
</dbReference>
<feature type="region of interest" description="Disordered" evidence="1">
    <location>
        <begin position="233"/>
        <end position="255"/>
    </location>
</feature>
<sequence>MIAEMNIRAGRKIAPDFMLKLDDRDITQNFSHRLISLTMTDKRGLEADQLNIQLDDSDGLLDLPARGARLSLWLGWEGTPLEEKGDFTIDEIGFRGAPDTLTIRGCSADFRGKLNVRREQSWHDTTIGAIVDTIAQRNQLTASVASGLASIAISHIDQSQETDAAFLSRLAERNGAFVSIKAGKIIFMKAGQAVTASGTPLSLMMIERGDGDKHLFSIADRENYSGVTAKWLQTRDPKQQNPQLSINRQPGGQQTEALQHPDAAAPVAGAVGKEQKPQERLVGSAENVFELTTVYASEEQALRAAEAKWRALQRGTVEFSIQLALGRADLFPETPVLVNGFKRVIDEQAWIISEVVHTLNDSGFTTQLTLELNVTDENLLLIVSNVVAIGFILGIIDSQNVNQVEGYMFHCPKCKHSAHARTSRYLSENTKERYHQCTNVDCSCTFVTMESVERLIATPGASERVQTASLNHG</sequence>
<dbReference type="PANTHER" id="PTHR35862">
    <property type="entry name" value="FELS-2 PROPHAGE PROTEIN"/>
    <property type="match status" value="1"/>
</dbReference>
<dbReference type="AlphaFoldDB" id="A0A455W3W8"/>
<dbReference type="PANTHER" id="PTHR35862:SF3">
    <property type="entry name" value="FELS-2 PROPHAGE PROTEIN"/>
    <property type="match status" value="1"/>
</dbReference>
<dbReference type="Pfam" id="PF05954">
    <property type="entry name" value="Phage_GPD"/>
    <property type="match status" value="1"/>
</dbReference>
<reference evidence="3" key="1">
    <citation type="submission" date="2019-03" db="EMBL/GenBank/DDBJ databases">
        <title>Complete genome sequences of Enterobacter asburiae str. MRY18-106 isolated from a patient in Japan.</title>
        <authorList>
            <person name="Sekizuka T."/>
            <person name="Matsui M."/>
            <person name="Takara T."/>
            <person name="Uechi A."/>
            <person name="Harakuni M."/>
            <person name="Kimura T."/>
            <person name="Suzuki S."/>
            <person name="Kuroda M."/>
        </authorList>
    </citation>
    <scope>NUCLEOTIDE SEQUENCE</scope>
    <source>
        <strain evidence="3">MRY18-106</strain>
    </source>
</reference>
<feature type="domain" description="Zinc finger Ogr/Delta-type" evidence="2">
    <location>
        <begin position="410"/>
        <end position="456"/>
    </location>
</feature>
<dbReference type="InterPro" id="IPR007684">
    <property type="entry name" value="Znf_Ogr/Delta"/>
</dbReference>
<dbReference type="SUPFAM" id="SSF69279">
    <property type="entry name" value="Phage tail proteins"/>
    <property type="match status" value="1"/>
</dbReference>
<dbReference type="EMBL" id="AP019533">
    <property type="protein sequence ID" value="BBI97185.1"/>
    <property type="molecule type" value="Genomic_DNA"/>
</dbReference>
<proteinExistence type="predicted"/>
<evidence type="ECO:0000259" key="2">
    <source>
        <dbReference type="Pfam" id="PF04606"/>
    </source>
</evidence>
<gene>
    <name evidence="3" type="primary">gpD</name>
    <name evidence="3" type="ORF">MRY18106EAS_37170</name>
</gene>